<dbReference type="EMBL" id="CP001867">
    <property type="protein sequence ID" value="ADB75200.1"/>
    <property type="molecule type" value="Genomic_DNA"/>
</dbReference>
<dbReference type="SUPFAM" id="SSF55486">
    <property type="entry name" value="Metalloproteases ('zincins'), catalytic domain"/>
    <property type="match status" value="1"/>
</dbReference>
<name>D2S5C0_GEOOG</name>
<dbReference type="KEGG" id="gob:Gobs_2535"/>
<reference evidence="2" key="2">
    <citation type="submission" date="2010-01" db="EMBL/GenBank/DDBJ databases">
        <title>The complete genome of Geodermatophilus obscurus DSM 43160.</title>
        <authorList>
            <consortium name="US DOE Joint Genome Institute (JGI-PGF)"/>
            <person name="Lucas S."/>
            <person name="Copeland A."/>
            <person name="Lapidus A."/>
            <person name="Glavina del Rio T."/>
            <person name="Dalin E."/>
            <person name="Tice H."/>
            <person name="Bruce D."/>
            <person name="Goodwin L."/>
            <person name="Pitluck S."/>
            <person name="Kyrpides N."/>
            <person name="Mavromatis K."/>
            <person name="Ivanova N."/>
            <person name="Munk A.C."/>
            <person name="Brettin T."/>
            <person name="Detter J.C."/>
            <person name="Han C."/>
            <person name="Larimer F."/>
            <person name="Land M."/>
            <person name="Hauser L."/>
            <person name="Markowitz V."/>
            <person name="Cheng J.-F."/>
            <person name="Hugenholtz P."/>
            <person name="Woyke T."/>
            <person name="Wu D."/>
            <person name="Jando M."/>
            <person name="Schneider S."/>
            <person name="Klenk H.-P."/>
            <person name="Eisen J.A."/>
        </authorList>
    </citation>
    <scope>NUCLEOTIDE SEQUENCE [LARGE SCALE GENOMIC DNA]</scope>
    <source>
        <strain evidence="2">ATCC 25078 / DSM 43160 / JCM 3152 / KCC A-0152 / KCTC 9177 / NBRC 13315 / NRRL B-3577 / G-20</strain>
    </source>
</reference>
<dbReference type="HOGENOM" id="CLU_374594_0_0_11"/>
<dbReference type="Proteomes" id="UP000001382">
    <property type="component" value="Chromosome"/>
</dbReference>
<keyword evidence="2" id="KW-1185">Reference proteome</keyword>
<reference evidence="1 2" key="1">
    <citation type="journal article" date="2010" name="Stand. Genomic Sci.">
        <title>Complete genome sequence of Geodermatophilus obscurus type strain (G-20).</title>
        <authorList>
            <person name="Ivanova N."/>
            <person name="Sikorski J."/>
            <person name="Jando M."/>
            <person name="Munk C."/>
            <person name="Lapidus A."/>
            <person name="Glavina Del Rio T."/>
            <person name="Copeland A."/>
            <person name="Tice H."/>
            <person name="Cheng J.-F."/>
            <person name="Lucas S."/>
            <person name="Chen F."/>
            <person name="Nolan M."/>
            <person name="Bruce D."/>
            <person name="Goodwin L."/>
            <person name="Pitluck S."/>
            <person name="Mavromatis K."/>
            <person name="Mikhailova N."/>
            <person name="Pati A."/>
            <person name="Chen A."/>
            <person name="Palaniappan K."/>
            <person name="Land M."/>
            <person name="Hauser L."/>
            <person name="Chang Y.-J."/>
            <person name="Jeffries C.D."/>
            <person name="Meincke L."/>
            <person name="Brettin T."/>
            <person name="Detter J.C."/>
            <person name="Detter J.C."/>
            <person name="Rohde M."/>
            <person name="Goeker M."/>
            <person name="Bristow J."/>
            <person name="Eisen J.A."/>
            <person name="Markowitz V."/>
            <person name="Hugenholtz P."/>
            <person name="Kyrpides N.C."/>
            <person name="Klenk H.-P."/>
        </authorList>
    </citation>
    <scope>NUCLEOTIDE SEQUENCE [LARGE SCALE GENOMIC DNA]</scope>
    <source>
        <strain evidence="2">ATCC 25078 / DSM 43160 / JCM 3152 / KCC A-0152 / KCTC 9177 / NBRC 13315 / NRRL B-3577 / G-20</strain>
    </source>
</reference>
<evidence type="ECO:0000313" key="1">
    <source>
        <dbReference type="EMBL" id="ADB75200.1"/>
    </source>
</evidence>
<dbReference type="eggNOG" id="ENOG502Z9P2">
    <property type="taxonomic scope" value="Bacteria"/>
</dbReference>
<protein>
    <submittedName>
        <fullName evidence="1">Uncharacterized protein</fullName>
    </submittedName>
</protein>
<dbReference type="OrthoDB" id="827535at2"/>
<evidence type="ECO:0000313" key="2">
    <source>
        <dbReference type="Proteomes" id="UP000001382"/>
    </source>
</evidence>
<organism evidence="1 2">
    <name type="scientific">Geodermatophilus obscurus (strain ATCC 25078 / DSM 43160 / JCM 3152 / CCUG 61914 / KCC A-0152 / KCTC 9177 / NBRC 13315 / NRRL B-3577 / G-20)</name>
    <dbReference type="NCBI Taxonomy" id="526225"/>
    <lineage>
        <taxon>Bacteria</taxon>
        <taxon>Bacillati</taxon>
        <taxon>Actinomycetota</taxon>
        <taxon>Actinomycetes</taxon>
        <taxon>Geodermatophilales</taxon>
        <taxon>Geodermatophilaceae</taxon>
        <taxon>Geodermatophilus</taxon>
    </lineage>
</organism>
<gene>
    <name evidence="1" type="ordered locus">Gobs_2535</name>
</gene>
<sequence length="705" mass="75402">MAHENVVASLADPAAPAAVAPADNGFAALESFLTDQAPAAAAQAPPIPLPPIPLPFRATSGRYRSPLTGFQLELRVDVDGRQPLMKLSGDYFTVSGGTVTYFGSWTVDAVTTSTVNGSMVVVGTARTTWPTTFTVARVVVPRRTVLQPAAAATITWSTLTGAPGATYVCQHESGALRTVELEQDVEDGVTRFDSYNTGSLPSGGPARQLNVAAAYGEAGIQILDTGGTNVVRTSPTHIWNDASLHDAMLTHFSRYAERPQFKVWLLHAREHELTSTENVIGIMFDQKGLQRQGCASFYETIQSAAAADQRTQLYVNVHELGHCFNLFHSFHKSFMNPPLPDRPGALSWMNYPKRFNPGGSAPSGEAAFWGAFDFGFDGLELAHIRHGFRNNVIMGGSPFGTGAALEAPIQPAEAVSDTSGLQLSIRTSPDRPTLGTPIVLEIALTVQRGQLVHRASQLHPSFGQVQVTVSRPSGDTVVHRPAVLHCAASELHDAAAGEVLPVSAYIGYDAGVGQLFEDPGAYRIRASYTAPDGSVVVSNTALLRVWSPAGDDSAVVADLMLRDETGMALTLLGSDSPYLRRGMDALQEVVEEHADHRDAVYAQLAIGMNAARPFTKLHADGSVEERPPDLSRADRFLNQAIDASRGTGGLDDLTVYQVMAYLAASHAAAGDADRARRLRQDATELARSKNAPSTIQRMLRGNSDS</sequence>
<accession>D2S5C0</accession>
<proteinExistence type="predicted"/>
<dbReference type="AlphaFoldDB" id="D2S5C0"/>